<feature type="active site" description="Proton donor" evidence="10">
    <location>
        <position position="148"/>
    </location>
</feature>
<dbReference type="SUPFAM" id="SSF48225">
    <property type="entry name" value="Seven-hairpin glycosidases"/>
    <property type="match status" value="1"/>
</dbReference>
<dbReference type="InterPro" id="IPR036026">
    <property type="entry name" value="Seven-hairpin_glycosidases"/>
</dbReference>
<evidence type="ECO:0000256" key="14">
    <source>
        <dbReference type="SAM" id="Phobius"/>
    </source>
</evidence>
<protein>
    <recommendedName>
        <fullName evidence="13">alpha-1,2-Mannosidase</fullName>
        <ecNumber evidence="13">3.2.1.-</ecNumber>
    </recommendedName>
</protein>
<dbReference type="Pfam" id="PF01532">
    <property type="entry name" value="Glyco_hydro_47"/>
    <property type="match status" value="1"/>
</dbReference>
<dbReference type="Gene3D" id="1.50.10.10">
    <property type="match status" value="1"/>
</dbReference>
<dbReference type="EMBL" id="JARJCN010000026">
    <property type="protein sequence ID" value="KAJ7088429.1"/>
    <property type="molecule type" value="Genomic_DNA"/>
</dbReference>
<feature type="disulfide bond" evidence="12">
    <location>
        <begin position="352"/>
        <end position="401"/>
    </location>
</feature>
<feature type="active site" evidence="10">
    <location>
        <position position="280"/>
    </location>
</feature>
<evidence type="ECO:0000256" key="10">
    <source>
        <dbReference type="PIRSR" id="PIRSR601382-1"/>
    </source>
</evidence>
<dbReference type="GO" id="GO:0036503">
    <property type="term" value="P:ERAD pathway"/>
    <property type="evidence" value="ECO:0007669"/>
    <property type="project" value="UniProtKB-ARBA"/>
</dbReference>
<keyword evidence="7 12" id="KW-1015">Disulfide bond</keyword>
<feature type="binding site" evidence="11">
    <location>
        <position position="538"/>
    </location>
    <ligand>
        <name>Ca(2+)</name>
        <dbReference type="ChEBI" id="CHEBI:29108"/>
    </ligand>
</feature>
<comment type="catalytic activity">
    <reaction evidence="8">
        <text>N(4)-(alpha-D-Man-(1-&gt;2)-alpha-D-Man-(1-&gt;2)-alpha-D-Man-(1-&gt;3)-[alpha-D-Man-(1-&gt;3)-[alpha-D-Man-(1-&gt;2)-alpha-D-Man-(1-&gt;6)]-alpha-D-Man-(1-&gt;6)]-beta-D-Man-(1-&gt;4)-beta-D-GlcNAc-(1-&gt;4)-beta-D-GlcNAc)-L-asparaginyl-[protein] (N-glucan mannose isomer 8A1,2,3B1,3) + 3 H2O = N(4)-(alpha-D-Man-(1-&gt;3)-[alpha-D-Man-(1-&gt;3)-[alpha-D-Man-(1-&gt;6)]-alpha-D-Man-(1-&gt;6)]-beta-D-Man-(1-&gt;4)-beta-D-GlcNAc-(1-&gt;4)-beta-D-GlcNAc)-L-asparaginyl-[protein] (N-glucan mannose isomer 5A1,2) + 3 beta-D-mannose</text>
        <dbReference type="Rhea" id="RHEA:56028"/>
        <dbReference type="Rhea" id="RHEA-COMP:14358"/>
        <dbReference type="Rhea" id="RHEA-COMP:14367"/>
        <dbReference type="ChEBI" id="CHEBI:15377"/>
        <dbReference type="ChEBI" id="CHEBI:28563"/>
        <dbReference type="ChEBI" id="CHEBI:59087"/>
        <dbReference type="ChEBI" id="CHEBI:60628"/>
        <dbReference type="EC" id="3.2.1.113"/>
    </reaction>
</comment>
<dbReference type="EC" id="3.2.1.-" evidence="13"/>
<dbReference type="AlphaFoldDB" id="A0AAD6U558"/>
<dbReference type="PANTHER" id="PTHR11742">
    <property type="entry name" value="MANNOSYL-OLIGOSACCHARIDE ALPHA-1,2-MANNOSIDASE-RELATED"/>
    <property type="match status" value="1"/>
</dbReference>
<keyword evidence="6 11" id="KW-0106">Calcium</keyword>
<dbReference type="GO" id="GO:0005975">
    <property type="term" value="P:carbohydrate metabolic process"/>
    <property type="evidence" value="ECO:0007669"/>
    <property type="project" value="InterPro"/>
</dbReference>
<evidence type="ECO:0000256" key="12">
    <source>
        <dbReference type="PIRSR" id="PIRSR601382-3"/>
    </source>
</evidence>
<comment type="similarity">
    <text evidence="3 13">Belongs to the glycosyl hydrolase 47 family.</text>
</comment>
<keyword evidence="13" id="KW-0326">Glycosidase</keyword>
<dbReference type="Proteomes" id="UP001222325">
    <property type="component" value="Unassembled WGS sequence"/>
</dbReference>
<comment type="catalytic activity">
    <reaction evidence="9">
        <text>N(4)-(alpha-D-Man-(1-&gt;2)-alpha-D-Man-(1-&gt;2)-alpha-D-Man-(1-&gt;3)-[alpha-D-Man-(1-&gt;2)-alpha-D-Man-(1-&gt;3)-[alpha-D-Man-(1-&gt;2)-alpha-D-Man-(1-&gt;6)]-alpha-D-Man-(1-&gt;6)]-beta-D-Man-(1-&gt;4)-beta-D-GlcNAc-(1-&gt;4)-beta-D-GlcNAc)-L-asparaginyl-[protein] (N-glucan mannose isomer 9A1,2,3B1,2,3) + 4 H2O = N(4)-(alpha-D-Man-(1-&gt;3)-[alpha-D-Man-(1-&gt;3)-[alpha-D-Man-(1-&gt;6)]-alpha-D-Man-(1-&gt;6)]-beta-D-Man-(1-&gt;4)-beta-D-GlcNAc-(1-&gt;4)-beta-D-GlcNAc)-L-asparaginyl-[protein] (N-glucan mannose isomer 5A1,2) + 4 beta-D-mannose</text>
        <dbReference type="Rhea" id="RHEA:56008"/>
        <dbReference type="Rhea" id="RHEA-COMP:14356"/>
        <dbReference type="Rhea" id="RHEA-COMP:14367"/>
        <dbReference type="ChEBI" id="CHEBI:15377"/>
        <dbReference type="ChEBI" id="CHEBI:28563"/>
        <dbReference type="ChEBI" id="CHEBI:59087"/>
        <dbReference type="ChEBI" id="CHEBI:139493"/>
        <dbReference type="EC" id="3.2.1.113"/>
    </reaction>
</comment>
<proteinExistence type="inferred from homology"/>
<evidence type="ECO:0000313" key="15">
    <source>
        <dbReference type="EMBL" id="KAJ7088429.1"/>
    </source>
</evidence>
<dbReference type="GO" id="GO:0016020">
    <property type="term" value="C:membrane"/>
    <property type="evidence" value="ECO:0007669"/>
    <property type="project" value="InterPro"/>
</dbReference>
<dbReference type="InterPro" id="IPR001382">
    <property type="entry name" value="Glyco_hydro_47"/>
</dbReference>
<reference evidence="15" key="1">
    <citation type="submission" date="2023-03" db="EMBL/GenBank/DDBJ databases">
        <title>Massive genome expansion in bonnet fungi (Mycena s.s.) driven by repeated elements and novel gene families across ecological guilds.</title>
        <authorList>
            <consortium name="Lawrence Berkeley National Laboratory"/>
            <person name="Harder C.B."/>
            <person name="Miyauchi S."/>
            <person name="Viragh M."/>
            <person name="Kuo A."/>
            <person name="Thoen E."/>
            <person name="Andreopoulos B."/>
            <person name="Lu D."/>
            <person name="Skrede I."/>
            <person name="Drula E."/>
            <person name="Henrissat B."/>
            <person name="Morin E."/>
            <person name="Kohler A."/>
            <person name="Barry K."/>
            <person name="LaButti K."/>
            <person name="Morin E."/>
            <person name="Salamov A."/>
            <person name="Lipzen A."/>
            <person name="Mereny Z."/>
            <person name="Hegedus B."/>
            <person name="Baldrian P."/>
            <person name="Stursova M."/>
            <person name="Weitz H."/>
            <person name="Taylor A."/>
            <person name="Grigoriev I.V."/>
            <person name="Nagy L.G."/>
            <person name="Martin F."/>
            <person name="Kauserud H."/>
        </authorList>
    </citation>
    <scope>NUCLEOTIDE SEQUENCE</scope>
    <source>
        <strain evidence="15">CBHHK173m</strain>
    </source>
</reference>
<keyword evidence="5 13" id="KW-0378">Hydrolase</keyword>
<evidence type="ECO:0000256" key="5">
    <source>
        <dbReference type="ARBA" id="ARBA00022801"/>
    </source>
</evidence>
<comment type="pathway">
    <text evidence="2">Protein modification; protein glycosylation.</text>
</comment>
<evidence type="ECO:0000256" key="7">
    <source>
        <dbReference type="ARBA" id="ARBA00023157"/>
    </source>
</evidence>
<keyword evidence="14" id="KW-0812">Transmembrane</keyword>
<dbReference type="PANTHER" id="PTHR11742:SF55">
    <property type="entry name" value="ENDOPLASMIC RETICULUM MANNOSYL-OLIGOSACCHARIDE 1,2-ALPHA-MANNOSIDASE"/>
    <property type="match status" value="1"/>
</dbReference>
<dbReference type="GO" id="GO:0004571">
    <property type="term" value="F:mannosyl-oligosaccharide 1,2-alpha-mannosidase activity"/>
    <property type="evidence" value="ECO:0007669"/>
    <property type="project" value="UniProtKB-EC"/>
</dbReference>
<feature type="active site" description="Proton donor" evidence="10">
    <location>
        <position position="414"/>
    </location>
</feature>
<evidence type="ECO:0000256" key="2">
    <source>
        <dbReference type="ARBA" id="ARBA00004922"/>
    </source>
</evidence>
<comment type="caution">
    <text evidence="15">The sequence shown here is derived from an EMBL/GenBank/DDBJ whole genome shotgun (WGS) entry which is preliminary data.</text>
</comment>
<evidence type="ECO:0000256" key="1">
    <source>
        <dbReference type="ARBA" id="ARBA00001913"/>
    </source>
</evidence>
<evidence type="ECO:0000256" key="9">
    <source>
        <dbReference type="ARBA" id="ARBA00048605"/>
    </source>
</evidence>
<feature type="active site" evidence="10">
    <location>
        <position position="451"/>
    </location>
</feature>
<feature type="transmembrane region" description="Helical" evidence="14">
    <location>
        <begin position="7"/>
        <end position="25"/>
    </location>
</feature>
<evidence type="ECO:0000256" key="4">
    <source>
        <dbReference type="ARBA" id="ARBA00022723"/>
    </source>
</evidence>
<keyword evidence="14" id="KW-0472">Membrane</keyword>
<evidence type="ECO:0000256" key="3">
    <source>
        <dbReference type="ARBA" id="ARBA00007658"/>
    </source>
</evidence>
<name>A0AAD6U558_9AGAR</name>
<evidence type="ECO:0000256" key="8">
    <source>
        <dbReference type="ARBA" id="ARBA00047669"/>
    </source>
</evidence>
<evidence type="ECO:0000313" key="16">
    <source>
        <dbReference type="Proteomes" id="UP001222325"/>
    </source>
</evidence>
<dbReference type="InterPro" id="IPR050749">
    <property type="entry name" value="Glycosyl_Hydrolase_47"/>
</dbReference>
<keyword evidence="14" id="KW-1133">Transmembrane helix</keyword>
<dbReference type="PRINTS" id="PR00747">
    <property type="entry name" value="GLYHDRLASE47"/>
</dbReference>
<dbReference type="GO" id="GO:0005783">
    <property type="term" value="C:endoplasmic reticulum"/>
    <property type="evidence" value="ECO:0007669"/>
    <property type="project" value="TreeGrafter"/>
</dbReference>
<dbReference type="GO" id="GO:0005509">
    <property type="term" value="F:calcium ion binding"/>
    <property type="evidence" value="ECO:0007669"/>
    <property type="project" value="InterPro"/>
</dbReference>
<keyword evidence="4 11" id="KW-0479">Metal-binding</keyword>
<organism evidence="15 16">
    <name type="scientific">Mycena belliarum</name>
    <dbReference type="NCBI Taxonomy" id="1033014"/>
    <lineage>
        <taxon>Eukaryota</taxon>
        <taxon>Fungi</taxon>
        <taxon>Dikarya</taxon>
        <taxon>Basidiomycota</taxon>
        <taxon>Agaricomycotina</taxon>
        <taxon>Agaricomycetes</taxon>
        <taxon>Agaricomycetidae</taxon>
        <taxon>Agaricales</taxon>
        <taxon>Marasmiineae</taxon>
        <taxon>Mycenaceae</taxon>
        <taxon>Mycena</taxon>
    </lineage>
</organism>
<gene>
    <name evidence="15" type="ORF">B0H15DRAFT_841336</name>
</gene>
<dbReference type="InterPro" id="IPR012341">
    <property type="entry name" value="6hp_glycosidase-like_sf"/>
</dbReference>
<accession>A0AAD6U558</accession>
<sequence>MRRRTIQYLVLLFIAAVATHLYFFASTGPPTDPSLGWDWPDESEEALNPVPKRILSADTKKRDAVVASFQYAWSAYERDAMGSDEYHPISHSGTNLSHSGGIGYTIVDAIDTMLLMGLDAEYARAREWVSTSLSFDRDGRTRCFNTFETTIRVLGGLLSAFHLSADKLYLHHAVELADRILPAFDTPSGLPLSSVNLETRVGIPDQWNPATISTAEATTLQLEFRDLAHWTKNATYWHKAEKVMAVVDAARLPSNLAPISMNVNDGSFSQSEIRLGSRGDSYYEYLLKQYLQTDRKEPVYLKMYEDAMQGIHDHLVQKTATRKHTYIAELVPKGVDWRTTWDLQHKQDHLVCFLAGSLMLGATTAGARTPGAAVSVPPRMGELSETGQRDWKTGVALLEGCMETHKTATGLSPEIVQFQQAAEQPNRDWHIKGSRPGGPATYDARYMLRPETIESLFLAWRLTGDARYRAYSWGIFEAIERHARLPAGGYATVVDVDTVPVKHDDKQETFYLSETLKYLYLTFADEDKLPLDKYVFNTEAHPLPIFRPDIQPLFTI</sequence>
<keyword evidence="16" id="KW-1185">Reference proteome</keyword>
<evidence type="ECO:0000256" key="6">
    <source>
        <dbReference type="ARBA" id="ARBA00022837"/>
    </source>
</evidence>
<evidence type="ECO:0000256" key="13">
    <source>
        <dbReference type="RuleBase" id="RU361193"/>
    </source>
</evidence>
<comment type="cofactor">
    <cofactor evidence="1 11">
        <name>Ca(2+)</name>
        <dbReference type="ChEBI" id="CHEBI:29108"/>
    </cofactor>
</comment>
<evidence type="ECO:0000256" key="11">
    <source>
        <dbReference type="PIRSR" id="PIRSR601382-2"/>
    </source>
</evidence>